<evidence type="ECO:0000313" key="10">
    <source>
        <dbReference type="Proteomes" id="UP000256900"/>
    </source>
</evidence>
<sequence length="402" mass="42857">MTLLAKGQLARTGPPLSRGLPLVALRTLAGIYAALALGLCLVPAAGGMRNGAGSVVGNDFLTFYAASILVHAGDAIAVFDQPRFFALQDSISGLAQHFPWAYPPTFLLFVAPLSRLPYLIALTAWVGAGALGLGLLVRRLSGLALPLVLIAPPLIQNAADGQNGALTAALIAGGLLALADRRAWLAGFLFGLLIYKPQVFILAPVCLLAAREYRALLVLAATSAALVLLSFACFGADIWWKFLAHLPDHAAMILGNPVQSNRVPTVFAAVYKLTLSHRAAEIAQAMATLGAFALVFWVWRRAQGLFARALAFCIAMPLATPIMLEYDLAIWALPMAMLAAHLWRQGGDWRDWAALLPLAFLPSLIWITASGGFDPWAFVILAFVPYVIFATRRADGTLPQAA</sequence>
<feature type="transmembrane region" description="Helical" evidence="8">
    <location>
        <begin position="375"/>
        <end position="391"/>
    </location>
</feature>
<keyword evidence="4 8" id="KW-0812">Transmembrane</keyword>
<keyword evidence="6 8" id="KW-0472">Membrane</keyword>
<evidence type="ECO:0000256" key="7">
    <source>
        <dbReference type="ARBA" id="ARBA00024033"/>
    </source>
</evidence>
<evidence type="ECO:0000256" key="8">
    <source>
        <dbReference type="SAM" id="Phobius"/>
    </source>
</evidence>
<comment type="similarity">
    <text evidence="7">Belongs to the glycosyltransferase 87 family.</text>
</comment>
<keyword evidence="10" id="KW-1185">Reference proteome</keyword>
<dbReference type="AlphaFoldDB" id="A0A3D9YTD5"/>
<feature type="transmembrane region" description="Helical" evidence="8">
    <location>
        <begin position="184"/>
        <end position="209"/>
    </location>
</feature>
<proteinExistence type="inferred from homology"/>
<organism evidence="9 10">
    <name type="scientific">Methylovirgula ligni</name>
    <dbReference type="NCBI Taxonomy" id="569860"/>
    <lineage>
        <taxon>Bacteria</taxon>
        <taxon>Pseudomonadati</taxon>
        <taxon>Pseudomonadota</taxon>
        <taxon>Alphaproteobacteria</taxon>
        <taxon>Hyphomicrobiales</taxon>
        <taxon>Beijerinckiaceae</taxon>
        <taxon>Methylovirgula</taxon>
    </lineage>
</organism>
<keyword evidence="5 8" id="KW-1133">Transmembrane helix</keyword>
<dbReference type="RefSeq" id="WP_165204341.1">
    <property type="nucleotide sequence ID" value="NZ_CP025086.1"/>
</dbReference>
<feature type="transmembrane region" description="Helical" evidence="8">
    <location>
        <begin position="216"/>
        <end position="240"/>
    </location>
</feature>
<evidence type="ECO:0000256" key="2">
    <source>
        <dbReference type="ARBA" id="ARBA00022475"/>
    </source>
</evidence>
<evidence type="ECO:0000256" key="5">
    <source>
        <dbReference type="ARBA" id="ARBA00022989"/>
    </source>
</evidence>
<accession>A0A3D9YTD5</accession>
<reference evidence="9 10" key="1">
    <citation type="submission" date="2018-08" db="EMBL/GenBank/DDBJ databases">
        <title>Genomic Encyclopedia of Type Strains, Phase IV (KMG-IV): sequencing the most valuable type-strain genomes for metagenomic binning, comparative biology and taxonomic classification.</title>
        <authorList>
            <person name="Goeker M."/>
        </authorList>
    </citation>
    <scope>NUCLEOTIDE SEQUENCE [LARGE SCALE GENOMIC DNA]</scope>
    <source>
        <strain evidence="9 10">BW863</strain>
    </source>
</reference>
<comment type="caution">
    <text evidence="9">The sequence shown here is derived from an EMBL/GenBank/DDBJ whole genome shotgun (WGS) entry which is preliminary data.</text>
</comment>
<dbReference type="GO" id="GO:0005886">
    <property type="term" value="C:plasma membrane"/>
    <property type="evidence" value="ECO:0007669"/>
    <property type="project" value="UniProtKB-SubCell"/>
</dbReference>
<dbReference type="GO" id="GO:0016758">
    <property type="term" value="F:hexosyltransferase activity"/>
    <property type="evidence" value="ECO:0007669"/>
    <property type="project" value="InterPro"/>
</dbReference>
<keyword evidence="3" id="KW-0808">Transferase</keyword>
<dbReference type="InterPro" id="IPR018584">
    <property type="entry name" value="GT87"/>
</dbReference>
<evidence type="ECO:0000256" key="4">
    <source>
        <dbReference type="ARBA" id="ARBA00022692"/>
    </source>
</evidence>
<protein>
    <submittedName>
        <fullName evidence="9">Uncharacterized protein DUF2029</fullName>
    </submittedName>
</protein>
<feature type="transmembrane region" description="Helical" evidence="8">
    <location>
        <begin position="116"/>
        <end position="137"/>
    </location>
</feature>
<feature type="transmembrane region" description="Helical" evidence="8">
    <location>
        <begin position="60"/>
        <end position="79"/>
    </location>
</feature>
<dbReference type="EMBL" id="QUMO01000005">
    <property type="protein sequence ID" value="REF84152.1"/>
    <property type="molecule type" value="Genomic_DNA"/>
</dbReference>
<evidence type="ECO:0000256" key="1">
    <source>
        <dbReference type="ARBA" id="ARBA00004651"/>
    </source>
</evidence>
<evidence type="ECO:0000313" key="9">
    <source>
        <dbReference type="EMBL" id="REF84152.1"/>
    </source>
</evidence>
<keyword evidence="2" id="KW-1003">Cell membrane</keyword>
<dbReference type="Proteomes" id="UP000256900">
    <property type="component" value="Unassembled WGS sequence"/>
</dbReference>
<gene>
    <name evidence="9" type="ORF">DES32_2998</name>
</gene>
<evidence type="ECO:0000256" key="3">
    <source>
        <dbReference type="ARBA" id="ARBA00022679"/>
    </source>
</evidence>
<feature type="transmembrane region" description="Helical" evidence="8">
    <location>
        <begin position="305"/>
        <end position="322"/>
    </location>
</feature>
<name>A0A3D9YTD5_9HYPH</name>
<feature type="transmembrane region" description="Helical" evidence="8">
    <location>
        <begin position="23"/>
        <end position="48"/>
    </location>
</feature>
<evidence type="ECO:0000256" key="6">
    <source>
        <dbReference type="ARBA" id="ARBA00023136"/>
    </source>
</evidence>
<dbReference type="Pfam" id="PF09594">
    <property type="entry name" value="GT87"/>
    <property type="match status" value="1"/>
</dbReference>
<comment type="subcellular location">
    <subcellularLocation>
        <location evidence="1">Cell membrane</location>
        <topology evidence="1">Multi-pass membrane protein</topology>
    </subcellularLocation>
</comment>
<feature type="transmembrane region" description="Helical" evidence="8">
    <location>
        <begin position="282"/>
        <end position="298"/>
    </location>
</feature>